<organism evidence="1 2">
    <name type="scientific">Shewanella piezotolerans (strain WP3 / JCM 13877)</name>
    <dbReference type="NCBI Taxonomy" id="225849"/>
    <lineage>
        <taxon>Bacteria</taxon>
        <taxon>Pseudomonadati</taxon>
        <taxon>Pseudomonadota</taxon>
        <taxon>Gammaproteobacteria</taxon>
        <taxon>Alteromonadales</taxon>
        <taxon>Shewanellaceae</taxon>
        <taxon>Shewanella</taxon>
    </lineage>
</organism>
<accession>B8CTV5</accession>
<keyword evidence="2" id="KW-1185">Reference proteome</keyword>
<gene>
    <name evidence="1" type="ordered locus">swp_4714</name>
</gene>
<dbReference type="EMBL" id="CP000472">
    <property type="protein sequence ID" value="ACJ31349.1"/>
    <property type="molecule type" value="Genomic_DNA"/>
</dbReference>
<reference evidence="1 2" key="1">
    <citation type="journal article" date="2008" name="PLoS ONE">
        <title>Environmental adaptation: genomic analysis of the piezotolerant and psychrotolerant deep-sea iron reducing bacterium Shewanella piezotolerans WP3.</title>
        <authorList>
            <person name="Wang F."/>
            <person name="Wang J."/>
            <person name="Jian H."/>
            <person name="Zhang B."/>
            <person name="Li S."/>
            <person name="Wang F."/>
            <person name="Zeng X."/>
            <person name="Gao L."/>
            <person name="Bartlett D.H."/>
            <person name="Yu J."/>
            <person name="Hu S."/>
            <person name="Xiao X."/>
        </authorList>
    </citation>
    <scope>NUCLEOTIDE SEQUENCE [LARGE SCALE GENOMIC DNA]</scope>
    <source>
        <strain evidence="2">WP3 / JCM 13877</strain>
    </source>
</reference>
<dbReference type="AlphaFoldDB" id="B8CTV5"/>
<dbReference type="HOGENOM" id="CLU_3316894_0_0_6"/>
<dbReference type="KEGG" id="swp:swp_4714"/>
<protein>
    <submittedName>
        <fullName evidence="1">Uncharacterized protein</fullName>
    </submittedName>
</protein>
<evidence type="ECO:0000313" key="1">
    <source>
        <dbReference type="EMBL" id="ACJ31349.1"/>
    </source>
</evidence>
<sequence length="39" mass="4560">MVAVLARLSIPILAVNWLHNLEEQQLLELNYVYDFIKCS</sequence>
<evidence type="ECO:0000313" key="2">
    <source>
        <dbReference type="Proteomes" id="UP000000753"/>
    </source>
</evidence>
<dbReference type="Proteomes" id="UP000000753">
    <property type="component" value="Chromosome"/>
</dbReference>
<name>B8CTV5_SHEPW</name>
<proteinExistence type="predicted"/>